<evidence type="ECO:0000256" key="3">
    <source>
        <dbReference type="ARBA" id="ARBA00012670"/>
    </source>
</evidence>
<dbReference type="Gene3D" id="2.60.120.560">
    <property type="entry name" value="Exo-inulinase, domain 1"/>
    <property type="match status" value="1"/>
</dbReference>
<keyword evidence="5" id="KW-0378">Hydrolase</keyword>
<keyword evidence="4" id="KW-0732">Signal</keyword>
<dbReference type="InterPro" id="IPR010720">
    <property type="entry name" value="Alpha-L-AF_C"/>
</dbReference>
<dbReference type="GO" id="GO:0046373">
    <property type="term" value="P:L-arabinose metabolic process"/>
    <property type="evidence" value="ECO:0007669"/>
    <property type="project" value="InterPro"/>
</dbReference>
<evidence type="ECO:0000259" key="7">
    <source>
        <dbReference type="SMART" id="SM00813"/>
    </source>
</evidence>
<organism evidence="8 9">
    <name type="scientific">Bacteroides salyersiae</name>
    <dbReference type="NCBI Taxonomy" id="291644"/>
    <lineage>
        <taxon>Bacteria</taxon>
        <taxon>Pseudomonadati</taxon>
        <taxon>Bacteroidota</taxon>
        <taxon>Bacteroidia</taxon>
        <taxon>Bacteroidales</taxon>
        <taxon>Bacteroidaceae</taxon>
        <taxon>Bacteroides</taxon>
    </lineage>
</organism>
<comment type="similarity">
    <text evidence="2">Belongs to the glycosyl hydrolase 51 family.</text>
</comment>
<dbReference type="SMART" id="SM00813">
    <property type="entry name" value="Alpha-L-AF_C"/>
    <property type="match status" value="1"/>
</dbReference>
<dbReference type="RefSeq" id="WP_130057966.1">
    <property type="nucleotide sequence ID" value="NZ_JADNPJ010000001.1"/>
</dbReference>
<dbReference type="PANTHER" id="PTHR31776:SF0">
    <property type="entry name" value="ALPHA-L-ARABINOFURANOSIDASE 1"/>
    <property type="match status" value="1"/>
</dbReference>
<feature type="domain" description="Alpha-L-arabinofuranosidase C-terminal" evidence="7">
    <location>
        <begin position="482"/>
        <end position="833"/>
    </location>
</feature>
<evidence type="ECO:0000256" key="2">
    <source>
        <dbReference type="ARBA" id="ARBA00007186"/>
    </source>
</evidence>
<dbReference type="Proteomes" id="UP000422221">
    <property type="component" value="Unassembled WGS sequence"/>
</dbReference>
<reference evidence="8 9" key="1">
    <citation type="journal article" date="2019" name="Nat. Med.">
        <title>A library of human gut bacterial isolates paired with longitudinal multiomics data enables mechanistic microbiome research.</title>
        <authorList>
            <person name="Poyet M."/>
            <person name="Groussin M."/>
            <person name="Gibbons S.M."/>
            <person name="Avila-Pacheco J."/>
            <person name="Jiang X."/>
            <person name="Kearney S.M."/>
            <person name="Perrotta A.R."/>
            <person name="Berdy B."/>
            <person name="Zhao S."/>
            <person name="Lieberman T.D."/>
            <person name="Swanson P.K."/>
            <person name="Smith M."/>
            <person name="Roesemann S."/>
            <person name="Alexander J.E."/>
            <person name="Rich S.A."/>
            <person name="Livny J."/>
            <person name="Vlamakis H."/>
            <person name="Clish C."/>
            <person name="Bullock K."/>
            <person name="Deik A."/>
            <person name="Scott J."/>
            <person name="Pierce K.A."/>
            <person name="Xavier R.J."/>
            <person name="Alm E.J."/>
        </authorList>
    </citation>
    <scope>NUCLEOTIDE SEQUENCE [LARGE SCALE GENOMIC DNA]</scope>
    <source>
        <strain evidence="8 9">BIOML-A10</strain>
    </source>
</reference>
<dbReference type="EC" id="3.2.1.55" evidence="3"/>
<dbReference type="InterPro" id="IPR017853">
    <property type="entry name" value="GH"/>
</dbReference>
<protein>
    <recommendedName>
        <fullName evidence="3">non-reducing end alpha-L-arabinofuranosidase</fullName>
        <ecNumber evidence="3">3.2.1.55</ecNumber>
    </recommendedName>
</protein>
<dbReference type="EMBL" id="VWMK01000001">
    <property type="protein sequence ID" value="KAA3770522.1"/>
    <property type="molecule type" value="Genomic_DNA"/>
</dbReference>
<dbReference type="InterPro" id="IPR055235">
    <property type="entry name" value="ASD1_cat"/>
</dbReference>
<dbReference type="Pfam" id="PF06964">
    <property type="entry name" value="Alpha-L-AF_C"/>
    <property type="match status" value="1"/>
</dbReference>
<dbReference type="InterPro" id="IPR051563">
    <property type="entry name" value="Glycosyl_Hydrolase_51"/>
</dbReference>
<dbReference type="Pfam" id="PF22848">
    <property type="entry name" value="ASD1_dom"/>
    <property type="match status" value="1"/>
</dbReference>
<comment type="catalytic activity">
    <reaction evidence="1">
        <text>Hydrolysis of terminal non-reducing alpha-L-arabinofuranoside residues in alpha-L-arabinosides.</text>
        <dbReference type="EC" id="3.2.1.55"/>
    </reaction>
</comment>
<evidence type="ECO:0000256" key="4">
    <source>
        <dbReference type="ARBA" id="ARBA00022729"/>
    </source>
</evidence>
<comment type="caution">
    <text evidence="8">The sequence shown here is derived from an EMBL/GenBank/DDBJ whole genome shotgun (WGS) entry which is preliminary data.</text>
</comment>
<dbReference type="SUPFAM" id="SSF51445">
    <property type="entry name" value="(Trans)glycosidases"/>
    <property type="match status" value="1"/>
</dbReference>
<sequence length="843" mass="95692">MKTWMKKMVQFGGLFSLLSCNQPIDVVTIDLSKEEAEIPSSLYGIFFEEITHSGDGGLYAEMIRNRGFEDGTLPSGTVLKDGKAIAKPLHCYSNDSINHFSIAWSDSLFMEGWEVKCISGTTVPSYKITEEKPLNSATPHSLFVNLGASVSDVLVMNAGYWGIAVTEGQKYNFQFHLFTEELRNAVVKAVLLDREEQVVASEEFRIAQDGSWNRYEGTFTVDVTANDLRFALLLPHKGKVYIDFVSMFPENTFRGHKNGLRKDVAEMLESLHPDFVRWPGGCIVEGLTMDNRVKWKETIGNIVERPGEYNLWGYRSTYGFGYHEFLQFCEDIDADGMFVCNAGMSCLFRNGDYWNGEHQINDLIQEALDAIEYALGDTTTTYGKKRAENGHAKPFPLKYVEVGNENIGLRYVKNYNRFYKAIKEKYPQIEIICALMFSPYIQDAEQIDILDPHYYETAGWFYNNADVYDKLPDDTPYKIYVGEYAAIGRPSLYSSLGEAAYLTGVERNADKVQMVSYAPLIQHAAHGRDHLLVLKNDSVYGRTNYYVLKMFSENRPDVNLHTDLKVGSPAPAFRTKGFIGLGTNNTEVEFKDLKIIANGEERYVSGWDDFVNKWEVVRGNWNVKEDVLFQSQKGIDAFAVLKDCEFEDCTIELKAKKISGTEGFRIIFGGADLNNYFMADMGSHTNESVIFREINNEGSISLFDYRNNTSIKANQWYTVRIEIKGAHWQCFLDDELQYEYTYAPQTKQYVVSGYDRERNEIIVKLVNAESGNWKVKVELENAMDIASKGTKIVLGANERFEENSFSTPFKVVPEVSELSGIGSTFNVDCPANSLMILRIPCKK</sequence>
<evidence type="ECO:0000256" key="1">
    <source>
        <dbReference type="ARBA" id="ARBA00001462"/>
    </source>
</evidence>
<dbReference type="InterPro" id="IPR008979">
    <property type="entry name" value="Galactose-bd-like_sf"/>
</dbReference>
<dbReference type="Pfam" id="PF06439">
    <property type="entry name" value="3keto-disac_hyd"/>
    <property type="match status" value="1"/>
</dbReference>
<dbReference type="AlphaFoldDB" id="A0A7J4XNZ1"/>
<dbReference type="Gene3D" id="3.20.20.80">
    <property type="entry name" value="Glycosidases"/>
    <property type="match status" value="1"/>
</dbReference>
<gene>
    <name evidence="8" type="ORF">F3F73_00770</name>
</gene>
<accession>A0A7J4XNZ1</accession>
<evidence type="ECO:0000313" key="9">
    <source>
        <dbReference type="Proteomes" id="UP000422221"/>
    </source>
</evidence>
<keyword evidence="6" id="KW-0325">Glycoprotein</keyword>
<evidence type="ECO:0000313" key="8">
    <source>
        <dbReference type="EMBL" id="KAA3770522.1"/>
    </source>
</evidence>
<name>A0A7J4XNZ1_9BACE</name>
<dbReference type="PROSITE" id="PS51257">
    <property type="entry name" value="PROKAR_LIPOPROTEIN"/>
    <property type="match status" value="1"/>
</dbReference>
<evidence type="ECO:0000256" key="5">
    <source>
        <dbReference type="ARBA" id="ARBA00022801"/>
    </source>
</evidence>
<dbReference type="InterPro" id="IPR010496">
    <property type="entry name" value="AL/BT2_dom"/>
</dbReference>
<evidence type="ECO:0000256" key="6">
    <source>
        <dbReference type="ARBA" id="ARBA00023180"/>
    </source>
</evidence>
<dbReference type="GO" id="GO:0046556">
    <property type="term" value="F:alpha-L-arabinofuranosidase activity"/>
    <property type="evidence" value="ECO:0007669"/>
    <property type="project" value="UniProtKB-EC"/>
</dbReference>
<proteinExistence type="inferred from homology"/>
<dbReference type="SUPFAM" id="SSF49785">
    <property type="entry name" value="Galactose-binding domain-like"/>
    <property type="match status" value="1"/>
</dbReference>
<dbReference type="PANTHER" id="PTHR31776">
    <property type="entry name" value="ALPHA-L-ARABINOFURANOSIDASE 1"/>
    <property type="match status" value="1"/>
</dbReference>